<feature type="domain" description="HTH lysR-type" evidence="5">
    <location>
        <begin position="7"/>
        <end position="64"/>
    </location>
</feature>
<dbReference type="PANTHER" id="PTHR30419:SF8">
    <property type="entry name" value="NITROGEN ASSIMILATION TRANSCRIPTIONAL ACTIVATOR-RELATED"/>
    <property type="match status" value="1"/>
</dbReference>
<dbReference type="Proteomes" id="UP000595332">
    <property type="component" value="Chromosome"/>
</dbReference>
<dbReference type="SUPFAM" id="SSF46785">
    <property type="entry name" value="Winged helix' DNA-binding domain"/>
    <property type="match status" value="1"/>
</dbReference>
<dbReference type="CDD" id="cd05466">
    <property type="entry name" value="PBP2_LTTR_substrate"/>
    <property type="match status" value="1"/>
</dbReference>
<keyword evidence="2" id="KW-0805">Transcription regulation</keyword>
<dbReference type="PROSITE" id="PS50931">
    <property type="entry name" value="HTH_LYSR"/>
    <property type="match status" value="1"/>
</dbReference>
<dbReference type="Gene3D" id="3.40.190.10">
    <property type="entry name" value="Periplasmic binding protein-like II"/>
    <property type="match status" value="2"/>
</dbReference>
<dbReference type="RefSeq" id="WP_201349775.1">
    <property type="nucleotide sequence ID" value="NZ_AP014546.1"/>
</dbReference>
<dbReference type="Pfam" id="PF03466">
    <property type="entry name" value="LysR_substrate"/>
    <property type="match status" value="1"/>
</dbReference>
<keyword evidence="7" id="KW-1185">Reference proteome</keyword>
<dbReference type="PRINTS" id="PR00039">
    <property type="entry name" value="HTHLYSR"/>
</dbReference>
<protein>
    <submittedName>
        <fullName evidence="6">LysR family transcriptional regulator</fullName>
    </submittedName>
</protein>
<dbReference type="InterPro" id="IPR005119">
    <property type="entry name" value="LysR_subst-bd"/>
</dbReference>
<dbReference type="AlphaFoldDB" id="A0A7R6SV87"/>
<dbReference type="InterPro" id="IPR036390">
    <property type="entry name" value="WH_DNA-bd_sf"/>
</dbReference>
<proteinExistence type="inferred from homology"/>
<reference evidence="6 7" key="1">
    <citation type="journal article" date="2008" name="Int. J. Syst. Evol. Microbiol.">
        <title>Neptunomonas japonica sp. nov., an Osedax japonicus symbiont-like bacterium isolated from sediment adjacent to sperm whale carcasses off Kagoshima, Japan.</title>
        <authorList>
            <person name="Miyazaki M."/>
            <person name="Nogi Y."/>
            <person name="Fujiwara Y."/>
            <person name="Kawato M."/>
            <person name="Kubokawa K."/>
            <person name="Horikoshi K."/>
        </authorList>
    </citation>
    <scope>NUCLEOTIDE SEQUENCE [LARGE SCALE GENOMIC DNA]</scope>
    <source>
        <strain evidence="6 7">JAMM 1380</strain>
    </source>
</reference>
<dbReference type="KEGG" id="njp:NEJAP_1193"/>
<dbReference type="GO" id="GO:0003700">
    <property type="term" value="F:DNA-binding transcription factor activity"/>
    <property type="evidence" value="ECO:0007669"/>
    <property type="project" value="InterPro"/>
</dbReference>
<dbReference type="SUPFAM" id="SSF53850">
    <property type="entry name" value="Periplasmic binding protein-like II"/>
    <property type="match status" value="1"/>
</dbReference>
<comment type="similarity">
    <text evidence="1">Belongs to the LysR transcriptional regulatory family.</text>
</comment>
<evidence type="ECO:0000256" key="2">
    <source>
        <dbReference type="ARBA" id="ARBA00023015"/>
    </source>
</evidence>
<dbReference type="GO" id="GO:0003677">
    <property type="term" value="F:DNA binding"/>
    <property type="evidence" value="ECO:0007669"/>
    <property type="project" value="UniProtKB-KW"/>
</dbReference>
<dbReference type="InterPro" id="IPR000847">
    <property type="entry name" value="LysR_HTH_N"/>
</dbReference>
<organism evidence="6 7">
    <name type="scientific">Neptunomonas japonica JAMM 1380</name>
    <dbReference type="NCBI Taxonomy" id="1441457"/>
    <lineage>
        <taxon>Bacteria</taxon>
        <taxon>Pseudomonadati</taxon>
        <taxon>Pseudomonadota</taxon>
        <taxon>Gammaproteobacteria</taxon>
        <taxon>Oceanospirillales</taxon>
        <taxon>Oceanospirillaceae</taxon>
        <taxon>Neptunomonas</taxon>
    </lineage>
</organism>
<gene>
    <name evidence="6" type="ORF">NEJAP_1193</name>
</gene>
<evidence type="ECO:0000259" key="5">
    <source>
        <dbReference type="PROSITE" id="PS50931"/>
    </source>
</evidence>
<evidence type="ECO:0000313" key="7">
    <source>
        <dbReference type="Proteomes" id="UP000595332"/>
    </source>
</evidence>
<accession>A0A7R6SV87</accession>
<keyword evidence="3" id="KW-0238">DNA-binding</keyword>
<keyword evidence="4" id="KW-0804">Transcription</keyword>
<dbReference type="InterPro" id="IPR036388">
    <property type="entry name" value="WH-like_DNA-bd_sf"/>
</dbReference>
<name>A0A7R6SV87_9GAMM</name>
<dbReference type="Pfam" id="PF00126">
    <property type="entry name" value="HTH_1"/>
    <property type="match status" value="1"/>
</dbReference>
<dbReference type="FunFam" id="1.10.10.10:FF:000001">
    <property type="entry name" value="LysR family transcriptional regulator"/>
    <property type="match status" value="1"/>
</dbReference>
<dbReference type="GO" id="GO:0005829">
    <property type="term" value="C:cytosol"/>
    <property type="evidence" value="ECO:0007669"/>
    <property type="project" value="TreeGrafter"/>
</dbReference>
<evidence type="ECO:0000256" key="1">
    <source>
        <dbReference type="ARBA" id="ARBA00009437"/>
    </source>
</evidence>
<dbReference type="Gene3D" id="1.10.10.10">
    <property type="entry name" value="Winged helix-like DNA-binding domain superfamily/Winged helix DNA-binding domain"/>
    <property type="match status" value="1"/>
</dbReference>
<dbReference type="EMBL" id="AP014546">
    <property type="protein sequence ID" value="BBB29146.1"/>
    <property type="molecule type" value="Genomic_DNA"/>
</dbReference>
<dbReference type="PANTHER" id="PTHR30419">
    <property type="entry name" value="HTH-TYPE TRANSCRIPTIONAL REGULATOR YBHD"/>
    <property type="match status" value="1"/>
</dbReference>
<evidence type="ECO:0000256" key="4">
    <source>
        <dbReference type="ARBA" id="ARBA00023163"/>
    </source>
</evidence>
<evidence type="ECO:0000256" key="3">
    <source>
        <dbReference type="ARBA" id="ARBA00023125"/>
    </source>
</evidence>
<dbReference type="InterPro" id="IPR050950">
    <property type="entry name" value="HTH-type_LysR_regulators"/>
</dbReference>
<evidence type="ECO:0000313" key="6">
    <source>
        <dbReference type="EMBL" id="BBB29146.1"/>
    </source>
</evidence>
<sequence length="330" mass="35892">MKDGRLIDTHALNSFVTIAEAGSMSEAAKRLGVTQPAVSQILKQLEAQVGTQLVVRRTSPVRLTVAGHVLKKNADAILGELRRLIATVREAADKGLVQCRLGFVTSCAEVFGSKLIGALGHQTERLTLRSGLTSGMVEAFLNREIDVLVSDEALAGVEGLERFAVFRDPMLLAVSNEHTSDSDFSLQDLATRWPMIKYGRDASIGRFSEVVLRRMQVQANVRFETDDTHTLMSFVRDGHGWAILTATCLAQTLHTSGEGAGVKVMELGNSRHSRTIQLIARKGELGGIPGKIAALIQSILVSEILPKLQTQAPWITEELFNTALPTKTEN</sequence>